<feature type="compositionally biased region" description="Low complexity" evidence="1">
    <location>
        <begin position="319"/>
        <end position="332"/>
    </location>
</feature>
<proteinExistence type="predicted"/>
<organism evidence="3 4">
    <name type="scientific">Tilletiopsis washingtonensis</name>
    <dbReference type="NCBI Taxonomy" id="58919"/>
    <lineage>
        <taxon>Eukaryota</taxon>
        <taxon>Fungi</taxon>
        <taxon>Dikarya</taxon>
        <taxon>Basidiomycota</taxon>
        <taxon>Ustilaginomycotina</taxon>
        <taxon>Exobasidiomycetes</taxon>
        <taxon>Entylomatales</taxon>
        <taxon>Entylomatales incertae sedis</taxon>
        <taxon>Tilletiopsis</taxon>
    </lineage>
</organism>
<gene>
    <name evidence="3" type="ORF">FA09DRAFT_336534</name>
</gene>
<name>A0A316ZF59_9BASI</name>
<feature type="region of interest" description="Disordered" evidence="1">
    <location>
        <begin position="268"/>
        <end position="292"/>
    </location>
</feature>
<feature type="region of interest" description="Disordered" evidence="1">
    <location>
        <begin position="228"/>
        <end position="249"/>
    </location>
</feature>
<evidence type="ECO:0000259" key="2">
    <source>
        <dbReference type="PROSITE" id="PS50108"/>
    </source>
</evidence>
<reference evidence="3 4" key="1">
    <citation type="journal article" date="2018" name="Mol. Biol. Evol.">
        <title>Broad Genomic Sampling Reveals a Smut Pathogenic Ancestry of the Fungal Clade Ustilaginomycotina.</title>
        <authorList>
            <person name="Kijpornyongpan T."/>
            <person name="Mondo S.J."/>
            <person name="Barry K."/>
            <person name="Sandor L."/>
            <person name="Lee J."/>
            <person name="Lipzen A."/>
            <person name="Pangilinan J."/>
            <person name="LaButti K."/>
            <person name="Hainaut M."/>
            <person name="Henrissat B."/>
            <person name="Grigoriev I.V."/>
            <person name="Spatafora J.W."/>
            <person name="Aime M.C."/>
        </authorList>
    </citation>
    <scope>NUCLEOTIDE SEQUENCE [LARGE SCALE GENOMIC DNA]</scope>
    <source>
        <strain evidence="3 4">MCA 4186</strain>
    </source>
</reference>
<dbReference type="GeneID" id="37271442"/>
<dbReference type="Proteomes" id="UP000245946">
    <property type="component" value="Unassembled WGS sequence"/>
</dbReference>
<dbReference type="InterPro" id="IPR000095">
    <property type="entry name" value="CRIB_dom"/>
</dbReference>
<dbReference type="EMBL" id="KZ819285">
    <property type="protein sequence ID" value="PWO00398.1"/>
    <property type="molecule type" value="Genomic_DNA"/>
</dbReference>
<evidence type="ECO:0000313" key="4">
    <source>
        <dbReference type="Proteomes" id="UP000245946"/>
    </source>
</evidence>
<sequence length="633" mass="64515">MPALCRSAAAYDSLPRGARGPNAAVHRLRVSSGAAFRDSEEFGSPSGSTAALVAAAKDNAPSGRRRRTHSAAPGGAAAALLSPRSRRARKDVQLPLASSGPSDGWDSSASDERDAEAQLLRGVSSAPSSPVKGAAPHSRSIGAPLSPRSQERGAARGIGSPGSPVPARKRIVDKRVIGLPTNFQHTGHIGAASYGTAVSQASAAALQAQLSEVAAALSMDLGPMSTPASRVTTASLPAAPPAPPTKETSLETAATPLAAVDETLAEPTTPFTPTVEHYSAPTTPFTPTVEQPVSPALLSPAEIDEQDAGDTTLTAPDVASPTRSSASSAHARTPSDETPSIRAVVRRSSEDEELADDFAPAFQSSYTPAASFPQTSAPSSPRMVVSPASPVRRKVPSTMGPSSSVTPSAFGSPSRSSAAPPAVPSTGGFGRAKRKPVPAALAGILADPAELASAGHSTDDDVPLSPEADLSRNASVLGDLPSRFGAAGGAAAKNGSWAARGSTREKLNPLERARIAAAKLEEAQRLLVEGTGEPAADAEAPAPPGKDEPIRAPTLAQQAASIRLNGKRMVQGPTGAYITDTANGRWNTALDEITRALAAAGMDPNEPAQDDEESMREAMRQADAVLGRLGHDV</sequence>
<protein>
    <recommendedName>
        <fullName evidence="2">CRIB domain-containing protein</fullName>
    </recommendedName>
</protein>
<feature type="compositionally biased region" description="Polar residues" evidence="1">
    <location>
        <begin position="366"/>
        <end position="379"/>
    </location>
</feature>
<dbReference type="OrthoDB" id="3357299at2759"/>
<dbReference type="RefSeq" id="XP_025600676.1">
    <property type="nucleotide sequence ID" value="XM_025743898.1"/>
</dbReference>
<evidence type="ECO:0000256" key="1">
    <source>
        <dbReference type="SAM" id="MobiDB-lite"/>
    </source>
</evidence>
<feature type="compositionally biased region" description="Polar residues" evidence="1">
    <location>
        <begin position="280"/>
        <end position="291"/>
    </location>
</feature>
<feature type="domain" description="CRIB" evidence="2">
    <location>
        <begin position="177"/>
        <end position="190"/>
    </location>
</feature>
<accession>A0A316ZF59</accession>
<keyword evidence="4" id="KW-1185">Reference proteome</keyword>
<evidence type="ECO:0000313" key="3">
    <source>
        <dbReference type="EMBL" id="PWO00398.1"/>
    </source>
</evidence>
<feature type="compositionally biased region" description="Low complexity" evidence="1">
    <location>
        <begin position="407"/>
        <end position="420"/>
    </location>
</feature>
<feature type="compositionally biased region" description="Polar residues" evidence="1">
    <location>
        <begin position="99"/>
        <end position="108"/>
    </location>
</feature>
<feature type="region of interest" description="Disordered" evidence="1">
    <location>
        <begin position="37"/>
        <end position="166"/>
    </location>
</feature>
<dbReference type="PROSITE" id="PS50108">
    <property type="entry name" value="CRIB"/>
    <property type="match status" value="1"/>
</dbReference>
<feature type="region of interest" description="Disordered" evidence="1">
    <location>
        <begin position="311"/>
        <end position="354"/>
    </location>
</feature>
<dbReference type="AlphaFoldDB" id="A0A316ZF59"/>
<feature type="compositionally biased region" description="Low complexity" evidence="1">
    <location>
        <begin position="71"/>
        <end position="83"/>
    </location>
</feature>
<feature type="region of interest" description="Disordered" evidence="1">
    <location>
        <begin position="366"/>
        <end position="434"/>
    </location>
</feature>